<evidence type="ECO:0000313" key="1">
    <source>
        <dbReference type="EMBL" id="KYO22754.1"/>
    </source>
</evidence>
<organism evidence="1 2">
    <name type="scientific">Alligator mississippiensis</name>
    <name type="common">American alligator</name>
    <dbReference type="NCBI Taxonomy" id="8496"/>
    <lineage>
        <taxon>Eukaryota</taxon>
        <taxon>Metazoa</taxon>
        <taxon>Chordata</taxon>
        <taxon>Craniata</taxon>
        <taxon>Vertebrata</taxon>
        <taxon>Euteleostomi</taxon>
        <taxon>Archelosauria</taxon>
        <taxon>Archosauria</taxon>
        <taxon>Crocodylia</taxon>
        <taxon>Alligatoridae</taxon>
        <taxon>Alligatorinae</taxon>
        <taxon>Alligator</taxon>
    </lineage>
</organism>
<dbReference type="AlphaFoldDB" id="A0A151ME00"/>
<protein>
    <submittedName>
        <fullName evidence="1">Uncharacterized protein</fullName>
    </submittedName>
</protein>
<name>A0A151ME00_ALLMI</name>
<reference evidence="1 2" key="1">
    <citation type="journal article" date="2012" name="Genome Biol.">
        <title>Sequencing three crocodilian genomes to illuminate the evolution of archosaurs and amniotes.</title>
        <authorList>
            <person name="St John J.A."/>
            <person name="Braun E.L."/>
            <person name="Isberg S.R."/>
            <person name="Miles L.G."/>
            <person name="Chong A.Y."/>
            <person name="Gongora J."/>
            <person name="Dalzell P."/>
            <person name="Moran C."/>
            <person name="Bed'hom B."/>
            <person name="Abzhanov A."/>
            <person name="Burgess S.C."/>
            <person name="Cooksey A.M."/>
            <person name="Castoe T.A."/>
            <person name="Crawford N.G."/>
            <person name="Densmore L.D."/>
            <person name="Drew J.C."/>
            <person name="Edwards S.V."/>
            <person name="Faircloth B.C."/>
            <person name="Fujita M.K."/>
            <person name="Greenwold M.J."/>
            <person name="Hoffmann F.G."/>
            <person name="Howard J.M."/>
            <person name="Iguchi T."/>
            <person name="Janes D.E."/>
            <person name="Khan S.Y."/>
            <person name="Kohno S."/>
            <person name="de Koning A.J."/>
            <person name="Lance S.L."/>
            <person name="McCarthy F.M."/>
            <person name="McCormack J.E."/>
            <person name="Merchant M.E."/>
            <person name="Peterson D.G."/>
            <person name="Pollock D.D."/>
            <person name="Pourmand N."/>
            <person name="Raney B.J."/>
            <person name="Roessler K.A."/>
            <person name="Sanford J.R."/>
            <person name="Sawyer R.H."/>
            <person name="Schmidt C.J."/>
            <person name="Triplett E.W."/>
            <person name="Tuberville T.D."/>
            <person name="Venegas-Anaya M."/>
            <person name="Howard J.T."/>
            <person name="Jarvis E.D."/>
            <person name="Guillette L.J.Jr."/>
            <person name="Glenn T.C."/>
            <person name="Green R.E."/>
            <person name="Ray D.A."/>
        </authorList>
    </citation>
    <scope>NUCLEOTIDE SEQUENCE [LARGE SCALE GENOMIC DNA]</scope>
    <source>
        <strain evidence="1">KSC_2009_1</strain>
    </source>
</reference>
<dbReference type="Proteomes" id="UP000050525">
    <property type="component" value="Unassembled WGS sequence"/>
</dbReference>
<gene>
    <name evidence="1" type="ORF">Y1Q_0003248</name>
</gene>
<accession>A0A151ME00</accession>
<proteinExistence type="predicted"/>
<sequence length="141" mass="15681">MQETYLDKESENLRLLVKQEVNSLEHQIRKCYGTKLLAAIAKGHRHKTLCSQASVGHEEQCLQMVSALEHRRTHLKRQESQVVRGNGSVFLPLQAEAGLWVEAKESAATCPALPKQQKNCSANLNTSSLGLHRHSGLVGFL</sequence>
<dbReference type="EMBL" id="AKHW03006231">
    <property type="protein sequence ID" value="KYO22754.1"/>
    <property type="molecule type" value="Genomic_DNA"/>
</dbReference>
<keyword evidence="2" id="KW-1185">Reference proteome</keyword>
<evidence type="ECO:0000313" key="2">
    <source>
        <dbReference type="Proteomes" id="UP000050525"/>
    </source>
</evidence>
<comment type="caution">
    <text evidence="1">The sequence shown here is derived from an EMBL/GenBank/DDBJ whole genome shotgun (WGS) entry which is preliminary data.</text>
</comment>